<evidence type="ECO:0000313" key="2">
    <source>
        <dbReference type="EMBL" id="MCI70444.1"/>
    </source>
</evidence>
<evidence type="ECO:0000313" key="3">
    <source>
        <dbReference type="Proteomes" id="UP000265520"/>
    </source>
</evidence>
<name>A0A392UCL9_9FABA</name>
<organism evidence="2 3">
    <name type="scientific">Trifolium medium</name>
    <dbReference type="NCBI Taxonomy" id="97028"/>
    <lineage>
        <taxon>Eukaryota</taxon>
        <taxon>Viridiplantae</taxon>
        <taxon>Streptophyta</taxon>
        <taxon>Embryophyta</taxon>
        <taxon>Tracheophyta</taxon>
        <taxon>Spermatophyta</taxon>
        <taxon>Magnoliopsida</taxon>
        <taxon>eudicotyledons</taxon>
        <taxon>Gunneridae</taxon>
        <taxon>Pentapetalae</taxon>
        <taxon>rosids</taxon>
        <taxon>fabids</taxon>
        <taxon>Fabales</taxon>
        <taxon>Fabaceae</taxon>
        <taxon>Papilionoideae</taxon>
        <taxon>50 kb inversion clade</taxon>
        <taxon>NPAAA clade</taxon>
        <taxon>Hologalegina</taxon>
        <taxon>IRL clade</taxon>
        <taxon>Trifolieae</taxon>
        <taxon>Trifolium</taxon>
    </lineage>
</organism>
<keyword evidence="3" id="KW-1185">Reference proteome</keyword>
<feature type="region of interest" description="Disordered" evidence="1">
    <location>
        <begin position="1"/>
        <end position="26"/>
    </location>
</feature>
<reference evidence="2 3" key="1">
    <citation type="journal article" date="2018" name="Front. Plant Sci.">
        <title>Red Clover (Trifolium pratense) and Zigzag Clover (T. medium) - A Picture of Genomic Similarities and Differences.</title>
        <authorList>
            <person name="Dluhosova J."/>
            <person name="Istvanek J."/>
            <person name="Nedelnik J."/>
            <person name="Repkova J."/>
        </authorList>
    </citation>
    <scope>NUCLEOTIDE SEQUENCE [LARGE SCALE GENOMIC DNA]</scope>
    <source>
        <strain evidence="3">cv. 10/8</strain>
        <tissue evidence="2">Leaf</tissue>
    </source>
</reference>
<protein>
    <submittedName>
        <fullName evidence="2">Uncharacterized protein</fullName>
    </submittedName>
</protein>
<dbReference type="Proteomes" id="UP000265520">
    <property type="component" value="Unassembled WGS sequence"/>
</dbReference>
<dbReference type="AlphaFoldDB" id="A0A392UCL9"/>
<proteinExistence type="predicted"/>
<sequence>ARLDNGGHSEHKCSSKTKENRGSPLKLRAETLFDEDQPATGSNVAVLRLNTLRWEVQVAVKGHSDVPVYRSSEDVFSSDQ</sequence>
<feature type="non-terminal residue" evidence="2">
    <location>
        <position position="80"/>
    </location>
</feature>
<feature type="non-terminal residue" evidence="2">
    <location>
        <position position="1"/>
    </location>
</feature>
<accession>A0A392UCL9</accession>
<evidence type="ECO:0000256" key="1">
    <source>
        <dbReference type="SAM" id="MobiDB-lite"/>
    </source>
</evidence>
<dbReference type="EMBL" id="LXQA010776196">
    <property type="protein sequence ID" value="MCI70444.1"/>
    <property type="molecule type" value="Genomic_DNA"/>
</dbReference>
<comment type="caution">
    <text evidence="2">The sequence shown here is derived from an EMBL/GenBank/DDBJ whole genome shotgun (WGS) entry which is preliminary data.</text>
</comment>